<dbReference type="PANTHER" id="PTHR23028:SF134">
    <property type="entry name" value="PUTATIVE (AFU_ORTHOLOGUE AFUA_4G08520)-RELATED"/>
    <property type="match status" value="1"/>
</dbReference>
<dbReference type="PANTHER" id="PTHR23028">
    <property type="entry name" value="ACETYLTRANSFERASE"/>
    <property type="match status" value="1"/>
</dbReference>
<dbReference type="AlphaFoldDB" id="A0A517L5B9"/>
<feature type="transmembrane region" description="Helical" evidence="1">
    <location>
        <begin position="430"/>
        <end position="452"/>
    </location>
</feature>
<evidence type="ECO:0000313" key="3">
    <source>
        <dbReference type="EMBL" id="QDS70833.1"/>
    </source>
</evidence>
<accession>A0A517L5B9</accession>
<feature type="transmembrane region" description="Helical" evidence="1">
    <location>
        <begin position="458"/>
        <end position="483"/>
    </location>
</feature>
<keyword evidence="1" id="KW-1133">Transmembrane helix</keyword>
<dbReference type="InterPro" id="IPR002656">
    <property type="entry name" value="Acyl_transf_3_dom"/>
</dbReference>
<feature type="transmembrane region" description="Helical" evidence="1">
    <location>
        <begin position="227"/>
        <end position="248"/>
    </location>
</feature>
<keyword evidence="4" id="KW-1185">Reference proteome</keyword>
<dbReference type="GO" id="GO:0016747">
    <property type="term" value="F:acyltransferase activity, transferring groups other than amino-acyl groups"/>
    <property type="evidence" value="ECO:0007669"/>
    <property type="project" value="InterPro"/>
</dbReference>
<keyword evidence="1" id="KW-0812">Transmembrane</keyword>
<evidence type="ECO:0000256" key="1">
    <source>
        <dbReference type="SAM" id="Phobius"/>
    </source>
</evidence>
<gene>
    <name evidence="3" type="ORF">FKW77_005065</name>
</gene>
<sequence length="518" mass="59311">MSASKLSFSAEDALNLPRRALASLVPTYLRRNTADDDKPRRVHRTSALDGLRGIAALFVFFFHVLFSYQQFVEYGYGQSQQQTRLIQLPFISLFYRGHAMVSVFFVVGGYVLSMKPLTLVHARQYSAAHSALVSSVFRRGIRLYMPAIVATFMTMLSIYAGLWEYPRRFITEDRQFIWYSDSHPARQSSFGHQLRDWFSATINLTDLFNYYNKNGFLMPYYNDYDPHLWTVPFEYRSSLVVTMVLLAFSRCKTFPRLALMVGTIIFCGMWDRWELVCFLTGTLLCDLDIATRGAAVNDPDSDSEELYDFEKLPTMEHKTSASAGRLSGLISEARRGSTILLTRPGFKRWIVFFTIGLYFLSTPNLGIDETPGYQWLFIHLTPHTYTDKKRFLQSLGAILVTWSVANCSALQRPFDTPFAQYLGKISYALYIVHGPLIHIVGYSVTPSVWIWVTGMNGWSYLVGLVIGTLVLAVCVAVMADWFWRVVDTRAVQLSRWFEDCVSSEREIASVRRPYTTPL</sequence>
<reference evidence="3 4" key="1">
    <citation type="submission" date="2019-07" db="EMBL/GenBank/DDBJ databases">
        <title>Finished genome of Venturia effusa.</title>
        <authorList>
            <person name="Young C.A."/>
            <person name="Cox M.P."/>
            <person name="Ganley A.R.D."/>
            <person name="David W.J."/>
        </authorList>
    </citation>
    <scope>NUCLEOTIDE SEQUENCE [LARGE SCALE GENOMIC DNA]</scope>
    <source>
        <strain evidence="4">albino</strain>
    </source>
</reference>
<dbReference type="Proteomes" id="UP000316270">
    <property type="component" value="Chromosome 5"/>
</dbReference>
<dbReference type="Pfam" id="PF01757">
    <property type="entry name" value="Acyl_transf_3"/>
    <property type="match status" value="1"/>
</dbReference>
<feature type="transmembrane region" description="Helical" evidence="1">
    <location>
        <begin position="50"/>
        <end position="68"/>
    </location>
</feature>
<keyword evidence="1" id="KW-0472">Membrane</keyword>
<feature type="transmembrane region" description="Helical" evidence="1">
    <location>
        <begin position="349"/>
        <end position="367"/>
    </location>
</feature>
<dbReference type="InterPro" id="IPR050879">
    <property type="entry name" value="Acyltransferase_3"/>
</dbReference>
<feature type="transmembrane region" description="Helical" evidence="1">
    <location>
        <begin position="391"/>
        <end position="410"/>
    </location>
</feature>
<proteinExistence type="predicted"/>
<dbReference type="STRING" id="50376.A0A517L5B9"/>
<feature type="domain" description="Acyltransferase 3" evidence="2">
    <location>
        <begin position="47"/>
        <end position="275"/>
    </location>
</feature>
<organism evidence="3 4">
    <name type="scientific">Venturia effusa</name>
    <dbReference type="NCBI Taxonomy" id="50376"/>
    <lineage>
        <taxon>Eukaryota</taxon>
        <taxon>Fungi</taxon>
        <taxon>Dikarya</taxon>
        <taxon>Ascomycota</taxon>
        <taxon>Pezizomycotina</taxon>
        <taxon>Dothideomycetes</taxon>
        <taxon>Pleosporomycetidae</taxon>
        <taxon>Venturiales</taxon>
        <taxon>Venturiaceae</taxon>
        <taxon>Venturia</taxon>
    </lineage>
</organism>
<evidence type="ECO:0000313" key="4">
    <source>
        <dbReference type="Proteomes" id="UP000316270"/>
    </source>
</evidence>
<feature type="transmembrane region" description="Helical" evidence="1">
    <location>
        <begin position="88"/>
        <end position="113"/>
    </location>
</feature>
<protein>
    <recommendedName>
        <fullName evidence="2">Acyltransferase 3 domain-containing protein</fullName>
    </recommendedName>
</protein>
<dbReference type="OrthoDB" id="5819582at2759"/>
<name>A0A517L5B9_9PEZI</name>
<evidence type="ECO:0000259" key="2">
    <source>
        <dbReference type="Pfam" id="PF01757"/>
    </source>
</evidence>
<feature type="transmembrane region" description="Helical" evidence="1">
    <location>
        <begin position="143"/>
        <end position="162"/>
    </location>
</feature>
<dbReference type="EMBL" id="CP042189">
    <property type="protein sequence ID" value="QDS70833.1"/>
    <property type="molecule type" value="Genomic_DNA"/>
</dbReference>